<comment type="caution">
    <text evidence="5">The sequence shown here is derived from an EMBL/GenBank/DDBJ whole genome shotgun (WGS) entry which is preliminary data.</text>
</comment>
<keyword evidence="6" id="KW-1185">Reference proteome</keyword>
<dbReference type="InterPro" id="IPR019196">
    <property type="entry name" value="ABC_transp_unknown"/>
</dbReference>
<keyword evidence="2" id="KW-0812">Transmembrane</keyword>
<keyword evidence="1" id="KW-0175">Coiled coil</keyword>
<keyword evidence="2" id="KW-0472">Membrane</keyword>
<proteinExistence type="predicted"/>
<evidence type="ECO:0000313" key="6">
    <source>
        <dbReference type="Proteomes" id="UP000294862"/>
    </source>
</evidence>
<dbReference type="RefSeq" id="WP_131998043.1">
    <property type="nucleotide sequence ID" value="NZ_JACGXM010000003.1"/>
</dbReference>
<dbReference type="Proteomes" id="UP000294862">
    <property type="component" value="Unassembled WGS sequence"/>
</dbReference>
<organism evidence="5 6">
    <name type="scientific">Dokdonella fugitiva</name>
    <dbReference type="NCBI Taxonomy" id="328517"/>
    <lineage>
        <taxon>Bacteria</taxon>
        <taxon>Pseudomonadati</taxon>
        <taxon>Pseudomonadota</taxon>
        <taxon>Gammaproteobacteria</taxon>
        <taxon>Lysobacterales</taxon>
        <taxon>Rhodanobacteraceae</taxon>
        <taxon>Dokdonella</taxon>
    </lineage>
</organism>
<feature type="domain" description="ABC-type uncharacterised transport system" evidence="3">
    <location>
        <begin position="177"/>
        <end position="481"/>
    </location>
</feature>
<evidence type="ECO:0000256" key="2">
    <source>
        <dbReference type="SAM" id="Phobius"/>
    </source>
</evidence>
<dbReference type="AlphaFoldDB" id="A0A4R2I8N9"/>
<evidence type="ECO:0000259" key="4">
    <source>
        <dbReference type="Pfam" id="PF23357"/>
    </source>
</evidence>
<dbReference type="EMBL" id="SLWQ01000005">
    <property type="protein sequence ID" value="TCO40412.1"/>
    <property type="molecule type" value="Genomic_DNA"/>
</dbReference>
<keyword evidence="2" id="KW-1133">Transmembrane helix</keyword>
<feature type="transmembrane region" description="Helical" evidence="2">
    <location>
        <begin position="593"/>
        <end position="613"/>
    </location>
</feature>
<gene>
    <name evidence="5" type="ORF">EV148_105207</name>
</gene>
<sequence length="626" mass="68879">MQLNRKALSGTALAVLAALFIAVMLLVNVVFRGARADLTQNHLYTLSDGTKNILKSIDEPIDLYLFFSDKASEGIPQLRSYFTTVREMLQEMAARSGGKLRLQVIDPLPFSEDEDRAASLGLQAVPVTASGDKVFLGIAGTNSTNGHASIPFLQPDKEAFLEYDIAKLIHELETPKKPVVGLLSGLPISAGFDPETRQMRQPWAIYQQWTQLFDVKSVDAATLKTIDKDMDVLIVVQPKNLSDDAQYAIDQFVLRGGHLLVFVDPSAELDTSGADPSNPMAAMMADKSSDLPKLFKAWGVEYDPHKVVIDRARGLPISLGEGTAPVRHAGILGLTQGDLNHDDVLTANLDSINVSTAGSFDLAKDAKDEKLVPLLQTTSDAMSVPADRLRMLGDPSSLLQGYKPAGSPFVIAARLSGKFKTAFPERNDAGALKESKDDNGQIVLVADTDLLSDRMWVQVRPFLGQQIMNPFANNGDFAVNALDNMAGSSDLISIRGRATSQRPFTTVEAIKRNADERFRAKEQDLQRELSETERKLNELQSAKSQDQAQILSAEQKAELEKFLDRKLEIRKELRQVRRQLDAEIESLGTRLKIVNIVLMPLLVTLAALAFAWWRLQRRRAAQGAHA</sequence>
<reference evidence="5 6" key="1">
    <citation type="journal article" date="2015" name="Stand. Genomic Sci.">
        <title>Genomic Encyclopedia of Bacterial and Archaeal Type Strains, Phase III: the genomes of soil and plant-associated and newly described type strains.</title>
        <authorList>
            <person name="Whitman W.B."/>
            <person name="Woyke T."/>
            <person name="Klenk H.P."/>
            <person name="Zhou Y."/>
            <person name="Lilburn T.G."/>
            <person name="Beck B.J."/>
            <person name="De Vos P."/>
            <person name="Vandamme P."/>
            <person name="Eisen J.A."/>
            <person name="Garrity G."/>
            <person name="Hugenholtz P."/>
            <person name="Kyrpides N.C."/>
        </authorList>
    </citation>
    <scope>NUCLEOTIDE SEQUENCE [LARGE SCALE GENOMIC DNA]</scope>
    <source>
        <strain evidence="5 6">A3</strain>
    </source>
</reference>
<dbReference type="Pfam" id="PF23357">
    <property type="entry name" value="DUF7088"/>
    <property type="match status" value="1"/>
</dbReference>
<dbReference type="OrthoDB" id="9777219at2"/>
<feature type="coiled-coil region" evidence="1">
    <location>
        <begin position="511"/>
        <end position="590"/>
    </location>
</feature>
<dbReference type="InterPro" id="IPR055396">
    <property type="entry name" value="DUF7088"/>
</dbReference>
<accession>A0A4R2I8N9</accession>
<name>A0A4R2I8N9_9GAMM</name>
<evidence type="ECO:0000256" key="1">
    <source>
        <dbReference type="SAM" id="Coils"/>
    </source>
</evidence>
<protein>
    <submittedName>
        <fullName evidence="5">ABC-type uncharacterized transport system involved in gliding motility auxiliary subunit</fullName>
    </submittedName>
</protein>
<feature type="domain" description="DUF7088" evidence="4">
    <location>
        <begin position="40"/>
        <end position="139"/>
    </location>
</feature>
<dbReference type="Pfam" id="PF09822">
    <property type="entry name" value="ABC_transp_aux"/>
    <property type="match status" value="1"/>
</dbReference>
<evidence type="ECO:0000259" key="3">
    <source>
        <dbReference type="Pfam" id="PF09822"/>
    </source>
</evidence>
<feature type="transmembrane region" description="Helical" evidence="2">
    <location>
        <begin position="12"/>
        <end position="31"/>
    </location>
</feature>
<evidence type="ECO:0000313" key="5">
    <source>
        <dbReference type="EMBL" id="TCO40412.1"/>
    </source>
</evidence>